<evidence type="ECO:0008006" key="5">
    <source>
        <dbReference type="Google" id="ProtNLM"/>
    </source>
</evidence>
<evidence type="ECO:0000313" key="4">
    <source>
        <dbReference type="Proteomes" id="UP001206925"/>
    </source>
</evidence>
<dbReference type="Gene3D" id="3.40.50.1110">
    <property type="entry name" value="SGNH hydrolase"/>
    <property type="match status" value="1"/>
</dbReference>
<feature type="non-terminal residue" evidence="3">
    <location>
        <position position="1"/>
    </location>
</feature>
<dbReference type="CDD" id="cd01837">
    <property type="entry name" value="SGNH_plant_lipase_like"/>
    <property type="match status" value="1"/>
</dbReference>
<name>A0AAD5BPD7_AMBAR</name>
<dbReference type="EMBL" id="JAMZMK010011439">
    <property type="protein sequence ID" value="KAI7727112.1"/>
    <property type="molecule type" value="Genomic_DNA"/>
</dbReference>
<proteinExistence type="inferred from homology"/>
<dbReference type="SUPFAM" id="SSF52266">
    <property type="entry name" value="SGNH hydrolase"/>
    <property type="match status" value="1"/>
</dbReference>
<reference evidence="3" key="1">
    <citation type="submission" date="2022-06" db="EMBL/GenBank/DDBJ databases">
        <title>Uncovering the hologenomic basis of an extraordinary plant invasion.</title>
        <authorList>
            <person name="Bieker V.C."/>
            <person name="Martin M.D."/>
            <person name="Gilbert T."/>
            <person name="Hodgins K."/>
            <person name="Battlay P."/>
            <person name="Petersen B."/>
            <person name="Wilson J."/>
        </authorList>
    </citation>
    <scope>NUCLEOTIDE SEQUENCE</scope>
    <source>
        <strain evidence="3">AA19_3_7</strain>
        <tissue evidence="3">Leaf</tissue>
    </source>
</reference>
<organism evidence="3 4">
    <name type="scientific">Ambrosia artemisiifolia</name>
    <name type="common">Common ragweed</name>
    <dbReference type="NCBI Taxonomy" id="4212"/>
    <lineage>
        <taxon>Eukaryota</taxon>
        <taxon>Viridiplantae</taxon>
        <taxon>Streptophyta</taxon>
        <taxon>Embryophyta</taxon>
        <taxon>Tracheophyta</taxon>
        <taxon>Spermatophyta</taxon>
        <taxon>Magnoliopsida</taxon>
        <taxon>eudicotyledons</taxon>
        <taxon>Gunneridae</taxon>
        <taxon>Pentapetalae</taxon>
        <taxon>asterids</taxon>
        <taxon>campanulids</taxon>
        <taxon>Asterales</taxon>
        <taxon>Asteraceae</taxon>
        <taxon>Asteroideae</taxon>
        <taxon>Heliantheae alliance</taxon>
        <taxon>Heliantheae</taxon>
        <taxon>Ambrosia</taxon>
    </lineage>
</organism>
<dbReference type="InterPro" id="IPR036514">
    <property type="entry name" value="SGNH_hydro_sf"/>
</dbReference>
<feature type="transmembrane region" description="Helical" evidence="2">
    <location>
        <begin position="20"/>
        <end position="50"/>
    </location>
</feature>
<dbReference type="Pfam" id="PF00657">
    <property type="entry name" value="Lipase_GDSL"/>
    <property type="match status" value="1"/>
</dbReference>
<protein>
    <recommendedName>
        <fullName evidence="5">GDSL esterase/lipase EXL3</fullName>
    </recommendedName>
</protein>
<accession>A0AAD5BPD7</accession>
<dbReference type="Proteomes" id="UP001206925">
    <property type="component" value="Unassembled WGS sequence"/>
</dbReference>
<evidence type="ECO:0000256" key="2">
    <source>
        <dbReference type="SAM" id="Phobius"/>
    </source>
</evidence>
<keyword evidence="2" id="KW-0812">Transmembrane</keyword>
<gene>
    <name evidence="3" type="ORF">M8C21_018993</name>
</gene>
<dbReference type="InterPro" id="IPR050592">
    <property type="entry name" value="GDSL_lipolytic_enzyme"/>
</dbReference>
<dbReference type="GO" id="GO:0016788">
    <property type="term" value="F:hydrolase activity, acting on ester bonds"/>
    <property type="evidence" value="ECO:0007669"/>
    <property type="project" value="InterPro"/>
</dbReference>
<dbReference type="PANTHER" id="PTHR45642:SF150">
    <property type="entry name" value="GDSL ESTERASE_LIPASE EXL3"/>
    <property type="match status" value="1"/>
</dbReference>
<dbReference type="InterPro" id="IPR001087">
    <property type="entry name" value="GDSL"/>
</dbReference>
<keyword evidence="2" id="KW-1133">Transmembrane helix</keyword>
<evidence type="ECO:0000313" key="3">
    <source>
        <dbReference type="EMBL" id="KAI7727112.1"/>
    </source>
</evidence>
<comment type="similarity">
    <text evidence="1">Belongs to the 'GDSL' lipolytic enzyme family.</text>
</comment>
<evidence type="ECO:0000256" key="1">
    <source>
        <dbReference type="ARBA" id="ARBA00008668"/>
    </source>
</evidence>
<dbReference type="AlphaFoldDB" id="A0AAD5BPD7"/>
<keyword evidence="4" id="KW-1185">Reference proteome</keyword>
<dbReference type="InterPro" id="IPR035669">
    <property type="entry name" value="SGNH_plant_lipase-like"/>
</dbReference>
<dbReference type="PANTHER" id="PTHR45642">
    <property type="entry name" value="GDSL ESTERASE/LIPASE EXL3"/>
    <property type="match status" value="1"/>
</dbReference>
<keyword evidence="2" id="KW-0472">Membrane</keyword>
<comment type="caution">
    <text evidence="3">The sequence shown here is derived from an EMBL/GenBank/DDBJ whole genome shotgun (WGS) entry which is preliminary data.</text>
</comment>
<sequence>LNSHLLCLHTFPFQAFLDVYLPYMMQALISIMLSYSLSSRVIFLFSLLLLGHHGRARITLPENVTVPALIAFGDSIVDQGANNNLKTLVKANFPPYGKDFPAGKPTGRFSNNKTPADMIADELGIKEILPAYLDPSLDDKEFLTGVSFASGGSGYDPQTPKIVSVLSFEDQLEQFKEYIEKLKGIVGEERTQFILENSLFLVVAGSDDLANTYFTIGIRRLQYDIPSYADLMVSSASNFIQDIYKLGARRIAVFGAPPIGCLPSQRTLGGGVLRVCVEEYNQATQIYNNKLQPEIKYLNSTLAQSRVVYIDIYNPLLAIIENPLQYGIEVVDEGCCGTGNIEVAVLCNKLLPTCHDDSKYLFWDSYHPTDKGYTILTNQVIGKYFNDFF</sequence>
<dbReference type="FunFam" id="3.40.50.1110:FF:000003">
    <property type="entry name" value="GDSL esterase/lipase APG"/>
    <property type="match status" value="1"/>
</dbReference>